<dbReference type="InterPro" id="IPR052564">
    <property type="entry name" value="N-acetyltrans/Recomb-assoc"/>
</dbReference>
<reference evidence="2 3" key="1">
    <citation type="submission" date="2016-01" db="EMBL/GenBank/DDBJ databases">
        <title>Genome sequencing of Roseivirga seohaensis SW-152.</title>
        <authorList>
            <person name="Selvaratnam C."/>
            <person name="Thevarajoo S."/>
            <person name="Goh K.M."/>
            <person name="Ee R."/>
            <person name="Chan K.-G."/>
            <person name="Chong C.S."/>
        </authorList>
    </citation>
    <scope>NUCLEOTIDE SEQUENCE [LARGE SCALE GENOMIC DNA]</scope>
    <source>
        <strain evidence="2 3">SW-152</strain>
    </source>
</reference>
<dbReference type="Pfam" id="PF13673">
    <property type="entry name" value="Acetyltransf_10"/>
    <property type="match status" value="1"/>
</dbReference>
<dbReference type="InterPro" id="IPR000182">
    <property type="entry name" value="GNAT_dom"/>
</dbReference>
<dbReference type="PANTHER" id="PTHR43451">
    <property type="entry name" value="ACETYLTRANSFERASE (GNAT) FAMILY PROTEIN"/>
    <property type="match status" value="1"/>
</dbReference>
<dbReference type="Proteomes" id="UP000075663">
    <property type="component" value="Unassembled WGS sequence"/>
</dbReference>
<accession>A0A150Y1Z6</accession>
<name>A0A150Y1Z6_9BACT</name>
<gene>
    <name evidence="2" type="ORF">AWW67_16955</name>
</gene>
<dbReference type="Gene3D" id="3.40.630.30">
    <property type="match status" value="1"/>
</dbReference>
<dbReference type="AlphaFoldDB" id="A0A150Y1Z6"/>
<evidence type="ECO:0000313" key="2">
    <source>
        <dbReference type="EMBL" id="KYG84932.1"/>
    </source>
</evidence>
<evidence type="ECO:0000313" key="3">
    <source>
        <dbReference type="Proteomes" id="UP000075663"/>
    </source>
</evidence>
<dbReference type="SUPFAM" id="SSF55729">
    <property type="entry name" value="Acyl-CoA N-acyltransferases (Nat)"/>
    <property type="match status" value="1"/>
</dbReference>
<comment type="caution">
    <text evidence="2">The sequence shown here is derived from an EMBL/GenBank/DDBJ whole genome shotgun (WGS) entry which is preliminary data.</text>
</comment>
<feature type="domain" description="N-acetyltransferase" evidence="1">
    <location>
        <begin position="3"/>
        <end position="155"/>
    </location>
</feature>
<dbReference type="CDD" id="cd04301">
    <property type="entry name" value="NAT_SF"/>
    <property type="match status" value="1"/>
</dbReference>
<proteinExistence type="predicted"/>
<dbReference type="EMBL" id="LRPB01000006">
    <property type="protein sequence ID" value="KYG84932.1"/>
    <property type="molecule type" value="Genomic_DNA"/>
</dbReference>
<dbReference type="PANTHER" id="PTHR43451:SF1">
    <property type="entry name" value="ACETYLTRANSFERASE"/>
    <property type="match status" value="1"/>
</dbReference>
<protein>
    <recommendedName>
        <fullName evidence="1">N-acetyltransferase domain-containing protein</fullName>
    </recommendedName>
</protein>
<dbReference type="InterPro" id="IPR016181">
    <property type="entry name" value="Acyl_CoA_acyltransferase"/>
</dbReference>
<evidence type="ECO:0000259" key="1">
    <source>
        <dbReference type="PROSITE" id="PS51186"/>
    </source>
</evidence>
<dbReference type="RefSeq" id="WP_062300398.1">
    <property type="nucleotide sequence ID" value="NZ_LRPB01000006.1"/>
</dbReference>
<dbReference type="GO" id="GO:0016747">
    <property type="term" value="F:acyltransferase activity, transferring groups other than amino-acyl groups"/>
    <property type="evidence" value="ECO:0007669"/>
    <property type="project" value="InterPro"/>
</dbReference>
<dbReference type="STRING" id="1914963.AWW67_16955"/>
<organism evidence="2 3">
    <name type="scientific">Roseivirga seohaensis</name>
    <dbReference type="NCBI Taxonomy" id="1914963"/>
    <lineage>
        <taxon>Bacteria</taxon>
        <taxon>Pseudomonadati</taxon>
        <taxon>Bacteroidota</taxon>
        <taxon>Cytophagia</taxon>
        <taxon>Cytophagales</taxon>
        <taxon>Roseivirgaceae</taxon>
        <taxon>Roseivirga</taxon>
    </lineage>
</organism>
<sequence length="155" mass="17853">MNLILRLAQTADIPALQALYKSTIELSCINDYTPEQIRVWAASAQNKERWKKRIEGQYFIVAIIAQAIVGFASLENGNYIDMMYVHHDHLRRGIANLLIDALEKKASSYPLKELYSNVSKTARPFFEKRGFQVVKENWIEIEGVSISNYKMVKEL</sequence>
<dbReference type="PROSITE" id="PS51186">
    <property type="entry name" value="GNAT"/>
    <property type="match status" value="1"/>
</dbReference>